<accession>A0A6V7JTL7</accession>
<organism evidence="1">
    <name type="scientific">Bracon brevicornis</name>
    <dbReference type="NCBI Taxonomy" id="1563983"/>
    <lineage>
        <taxon>Eukaryota</taxon>
        <taxon>Metazoa</taxon>
        <taxon>Ecdysozoa</taxon>
        <taxon>Arthropoda</taxon>
        <taxon>Hexapoda</taxon>
        <taxon>Insecta</taxon>
        <taxon>Pterygota</taxon>
        <taxon>Neoptera</taxon>
        <taxon>Endopterygota</taxon>
        <taxon>Hymenoptera</taxon>
        <taxon>Apocrita</taxon>
        <taxon>Ichneumonoidea</taxon>
        <taxon>Braconidae</taxon>
        <taxon>Braconinae</taxon>
        <taxon>Bracon</taxon>
    </lineage>
</organism>
<gene>
    <name evidence="1" type="ORF">BBRV_LOCUS60264</name>
</gene>
<evidence type="ECO:0000313" key="1">
    <source>
        <dbReference type="EMBL" id="CAD1554828.1"/>
    </source>
</evidence>
<dbReference type="EMBL" id="CADCXW020000021">
    <property type="protein sequence ID" value="CAD1554828.1"/>
    <property type="molecule type" value="Genomic_DNA"/>
</dbReference>
<dbReference type="AlphaFoldDB" id="A0A6V7JTL7"/>
<protein>
    <submittedName>
        <fullName evidence="1">Uncharacterized protein</fullName>
    </submittedName>
</protein>
<sequence>MRVVQTACSLTFRSSGSTVKVVGSLHTVDEEAGVGGQGKSPLRSYPVDTTLVHWAVNNPGLFRGNSSLEENHRVTEGHTVFFCWQHFLISHSVVPE</sequence>
<reference evidence="1" key="1">
    <citation type="submission" date="2020-07" db="EMBL/GenBank/DDBJ databases">
        <authorList>
            <person name="Ferguson B K."/>
        </authorList>
    </citation>
    <scope>NUCLEOTIDE SEQUENCE</scope>
    <source>
        <strain evidence="1">L06</strain>
    </source>
</reference>
<proteinExistence type="predicted"/>
<name>A0A6V7JTL7_9HYME</name>